<dbReference type="EMBL" id="FXEG02000005">
    <property type="protein sequence ID" value="SOX56181.1"/>
    <property type="molecule type" value="Genomic_DNA"/>
</dbReference>
<evidence type="ECO:0000256" key="2">
    <source>
        <dbReference type="ARBA" id="ARBA00022729"/>
    </source>
</evidence>
<dbReference type="Pfam" id="PF05481">
    <property type="entry name" value="Myco_19_kDa"/>
    <property type="match status" value="1"/>
</dbReference>
<dbReference type="GO" id="GO:0016020">
    <property type="term" value="C:membrane"/>
    <property type="evidence" value="ECO:0007669"/>
    <property type="project" value="InterPro"/>
</dbReference>
<keyword evidence="4" id="KW-0564">Palmitate</keyword>
<evidence type="ECO:0000313" key="7">
    <source>
        <dbReference type="EMBL" id="SOX56181.1"/>
    </source>
</evidence>
<dbReference type="InterPro" id="IPR008691">
    <property type="entry name" value="LpqH"/>
</dbReference>
<keyword evidence="1" id="KW-1003">Cell membrane</keyword>
<keyword evidence="8" id="KW-1185">Reference proteome</keyword>
<organism evidence="7 8">
    <name type="scientific">Mycobacterium ahvazicum</name>
    <dbReference type="NCBI Taxonomy" id="1964395"/>
    <lineage>
        <taxon>Bacteria</taxon>
        <taxon>Bacillati</taxon>
        <taxon>Actinomycetota</taxon>
        <taxon>Actinomycetes</taxon>
        <taxon>Mycobacteriales</taxon>
        <taxon>Mycobacteriaceae</taxon>
        <taxon>Mycobacterium</taxon>
        <taxon>Mycobacterium simiae complex</taxon>
    </lineage>
</organism>
<reference evidence="7" key="1">
    <citation type="submission" date="2018-01" db="EMBL/GenBank/DDBJ databases">
        <authorList>
            <consortium name="Urmite Genomes"/>
        </authorList>
    </citation>
    <scope>NUCLEOTIDE SEQUENCE [LARGE SCALE GENOMIC DNA]</scope>
    <source>
        <strain evidence="7">AFP003</strain>
    </source>
</reference>
<evidence type="ECO:0000313" key="8">
    <source>
        <dbReference type="Proteomes" id="UP000236318"/>
    </source>
</evidence>
<feature type="non-terminal residue" evidence="7">
    <location>
        <position position="1"/>
    </location>
</feature>
<evidence type="ECO:0000256" key="6">
    <source>
        <dbReference type="SAM" id="MobiDB-lite"/>
    </source>
</evidence>
<evidence type="ECO:0000256" key="3">
    <source>
        <dbReference type="ARBA" id="ARBA00023136"/>
    </source>
</evidence>
<dbReference type="AlphaFoldDB" id="A0A2K4YHB3"/>
<sequence length="172" mass="16949">VLTEANVVSGTSNTREWSVKREIVIGAAGVAMVVAGCVGCSSNKSNTGASSSAAAPAGPQVIVDGQKQNVTGQVTCTPAGDNINIGIGDASAGVGAVISNANPPLVHAVGLGNVNGIAFGYSDAAPNQASNAGAAVDGKYYAIKGTATGTDMTNPDQPQTLTKPFEMDVTCP</sequence>
<feature type="compositionally biased region" description="Polar residues" evidence="6">
    <location>
        <begin position="151"/>
        <end position="162"/>
    </location>
</feature>
<gene>
    <name evidence="7" type="ORF">MAAFP003_4882</name>
</gene>
<protein>
    <submittedName>
        <fullName evidence="7">Lipoprotein</fullName>
    </submittedName>
</protein>
<accession>A0A2K4YHB3</accession>
<comment type="caution">
    <text evidence="7">The sequence shown here is derived from an EMBL/GenBank/DDBJ whole genome shotgun (WGS) entry which is preliminary data.</text>
</comment>
<name>A0A2K4YHB3_9MYCO</name>
<keyword evidence="3" id="KW-0472">Membrane</keyword>
<evidence type="ECO:0000256" key="4">
    <source>
        <dbReference type="ARBA" id="ARBA00023139"/>
    </source>
</evidence>
<keyword evidence="5 7" id="KW-0449">Lipoprotein</keyword>
<dbReference type="Proteomes" id="UP000236318">
    <property type="component" value="Unassembled WGS sequence"/>
</dbReference>
<evidence type="ECO:0000256" key="1">
    <source>
        <dbReference type="ARBA" id="ARBA00022475"/>
    </source>
</evidence>
<feature type="region of interest" description="Disordered" evidence="6">
    <location>
        <begin position="151"/>
        <end position="172"/>
    </location>
</feature>
<proteinExistence type="predicted"/>
<keyword evidence="2" id="KW-0732">Signal</keyword>
<evidence type="ECO:0000256" key="5">
    <source>
        <dbReference type="ARBA" id="ARBA00023288"/>
    </source>
</evidence>